<keyword evidence="7" id="KW-0067">ATP-binding</keyword>
<evidence type="ECO:0000256" key="1">
    <source>
        <dbReference type="ARBA" id="ARBA00008428"/>
    </source>
</evidence>
<evidence type="ECO:0000256" key="7">
    <source>
        <dbReference type="ARBA" id="ARBA00022840"/>
    </source>
</evidence>
<keyword evidence="15" id="KW-1185">Reference proteome</keyword>
<evidence type="ECO:0000256" key="12">
    <source>
        <dbReference type="SAM" id="MobiDB-lite"/>
    </source>
</evidence>
<dbReference type="GO" id="GO:0016787">
    <property type="term" value="F:hydrolase activity"/>
    <property type="evidence" value="ECO:0007669"/>
    <property type="project" value="UniProtKB-KW"/>
</dbReference>
<evidence type="ECO:0000256" key="2">
    <source>
        <dbReference type="ARBA" id="ARBA00022515"/>
    </source>
</evidence>
<comment type="catalytic activity">
    <reaction evidence="11">
        <text>ATP + H2O = ADP + phosphate + H(+)</text>
        <dbReference type="Rhea" id="RHEA:13065"/>
        <dbReference type="ChEBI" id="CHEBI:15377"/>
        <dbReference type="ChEBI" id="CHEBI:15378"/>
        <dbReference type="ChEBI" id="CHEBI:30616"/>
        <dbReference type="ChEBI" id="CHEBI:43474"/>
        <dbReference type="ChEBI" id="CHEBI:456216"/>
        <dbReference type="EC" id="5.6.2.3"/>
    </reaction>
</comment>
<dbReference type="SUPFAM" id="SSF52540">
    <property type="entry name" value="P-loop containing nucleoside triphosphate hydrolases"/>
    <property type="match status" value="1"/>
</dbReference>
<protein>
    <recommendedName>
        <fullName evidence="10">DNA 5'-3' helicase</fullName>
        <ecNumber evidence="10">5.6.2.3</ecNumber>
    </recommendedName>
</protein>
<evidence type="ECO:0000313" key="15">
    <source>
        <dbReference type="Proteomes" id="UP000326907"/>
    </source>
</evidence>
<evidence type="ECO:0000259" key="13">
    <source>
        <dbReference type="PROSITE" id="PS51199"/>
    </source>
</evidence>
<evidence type="ECO:0000256" key="9">
    <source>
        <dbReference type="ARBA" id="ARBA00023235"/>
    </source>
</evidence>
<dbReference type="GO" id="GO:0043139">
    <property type="term" value="F:5'-3' DNA helicase activity"/>
    <property type="evidence" value="ECO:0007669"/>
    <property type="project" value="UniProtKB-EC"/>
</dbReference>
<gene>
    <name evidence="14" type="ORF">F5983_33840</name>
</gene>
<name>A0A5N5EGY8_9ACTN</name>
<dbReference type="InterPro" id="IPR027417">
    <property type="entry name" value="P-loop_NTPase"/>
</dbReference>
<organism evidence="14 15">
    <name type="scientific">Streptomyces arboris</name>
    <dbReference type="NCBI Taxonomy" id="2600619"/>
    <lineage>
        <taxon>Bacteria</taxon>
        <taxon>Bacillati</taxon>
        <taxon>Actinomycetota</taxon>
        <taxon>Actinomycetes</taxon>
        <taxon>Kitasatosporales</taxon>
        <taxon>Streptomycetaceae</taxon>
        <taxon>Streptomyces</taxon>
    </lineage>
</organism>
<dbReference type="Gene3D" id="3.40.50.300">
    <property type="entry name" value="P-loop containing nucleotide triphosphate hydrolases"/>
    <property type="match status" value="1"/>
</dbReference>
<dbReference type="Proteomes" id="UP000326907">
    <property type="component" value="Unassembled WGS sequence"/>
</dbReference>
<keyword evidence="4" id="KW-0547">Nucleotide-binding</keyword>
<dbReference type="PROSITE" id="PS51199">
    <property type="entry name" value="SF4_HELICASE"/>
    <property type="match status" value="1"/>
</dbReference>
<dbReference type="Pfam" id="PF03796">
    <property type="entry name" value="DnaB_C"/>
    <property type="match status" value="1"/>
</dbReference>
<evidence type="ECO:0000256" key="11">
    <source>
        <dbReference type="ARBA" id="ARBA00048954"/>
    </source>
</evidence>
<evidence type="ECO:0000256" key="3">
    <source>
        <dbReference type="ARBA" id="ARBA00022705"/>
    </source>
</evidence>
<dbReference type="GO" id="GO:0003677">
    <property type="term" value="F:DNA binding"/>
    <property type="evidence" value="ECO:0007669"/>
    <property type="project" value="UniProtKB-KW"/>
</dbReference>
<dbReference type="EC" id="5.6.2.3" evidence="10"/>
<dbReference type="GO" id="GO:0005524">
    <property type="term" value="F:ATP binding"/>
    <property type="evidence" value="ECO:0007669"/>
    <property type="project" value="UniProtKB-KW"/>
</dbReference>
<dbReference type="RefSeq" id="WP_151513660.1">
    <property type="nucleotide sequence ID" value="NZ_VYUA01000057.1"/>
</dbReference>
<feature type="domain" description="SF4 helicase" evidence="13">
    <location>
        <begin position="201"/>
        <end position="456"/>
    </location>
</feature>
<dbReference type="InterPro" id="IPR007694">
    <property type="entry name" value="DNA_helicase_DnaB-like_C"/>
</dbReference>
<dbReference type="PANTHER" id="PTHR30153:SF2">
    <property type="entry name" value="REPLICATIVE DNA HELICASE"/>
    <property type="match status" value="1"/>
</dbReference>
<sequence length="456" mass="49145">MSTTHDLPIQRPGDESTDPADFLRTPPHSLEAEQATIGTLLSATGPASGRYFAETLETGIQPEDYYRPAHALIHQAACDLHRKSEPVDAVTVAAELAKNNQLTKAGGAPYLHTCIQTVPTIAAGPHYADIVRAKAYRRAAIDSAHKILSYAYSDQGDEDDVRALVEKELTAIVTGTPGLAEAPPLVNDIYLDYALHLEQIQNGQETGWTYGLADLDTVTAGMKDGNVTVIAAASGVGKSTLALNAAVAAAKSGAQVMFSSLEMSTTELMHKIVAAEGTVPLHHLTRQGGLTPEGWKSVERLGRELFRTLNLRIHEPDHASLSDITSAARASARKSGLDVLVVDYLQLVEVEQARNITREQAVASISRGLKKISKELKCHVIALSQLNDEGLMRESRAIKNDASVVIRVERPDADEPESPRAGEIDVVVEKNRFGPRATITAGAQLHYSRFNDMATT</sequence>
<dbReference type="PANTHER" id="PTHR30153">
    <property type="entry name" value="REPLICATIVE DNA HELICASE DNAB"/>
    <property type="match status" value="1"/>
</dbReference>
<reference evidence="14 15" key="1">
    <citation type="submission" date="2019-09" db="EMBL/GenBank/DDBJ databases">
        <authorList>
            <person name="Liu P."/>
        </authorList>
    </citation>
    <scope>NUCLEOTIDE SEQUENCE [LARGE SCALE GENOMIC DNA]</scope>
    <source>
        <strain evidence="14 15">TRM68085</strain>
    </source>
</reference>
<evidence type="ECO:0000256" key="10">
    <source>
        <dbReference type="ARBA" id="ARBA00044969"/>
    </source>
</evidence>
<dbReference type="SUPFAM" id="SSF48024">
    <property type="entry name" value="N-terminal domain of DnaB helicase"/>
    <property type="match status" value="1"/>
</dbReference>
<evidence type="ECO:0000256" key="6">
    <source>
        <dbReference type="ARBA" id="ARBA00022806"/>
    </source>
</evidence>
<keyword evidence="2" id="KW-0639">Primosome</keyword>
<keyword evidence="5" id="KW-0378">Hydrolase</keyword>
<keyword evidence="3" id="KW-0235">DNA replication</keyword>
<dbReference type="InterPro" id="IPR003593">
    <property type="entry name" value="AAA+_ATPase"/>
</dbReference>
<dbReference type="Gene3D" id="1.10.860.10">
    <property type="entry name" value="DNAb Helicase, Chain A"/>
    <property type="match status" value="1"/>
</dbReference>
<comment type="caution">
    <text evidence="14">The sequence shown here is derived from an EMBL/GenBank/DDBJ whole genome shotgun (WGS) entry which is preliminary data.</text>
</comment>
<dbReference type="GO" id="GO:0006269">
    <property type="term" value="P:DNA replication, synthesis of primer"/>
    <property type="evidence" value="ECO:0007669"/>
    <property type="project" value="UniProtKB-KW"/>
</dbReference>
<evidence type="ECO:0000256" key="5">
    <source>
        <dbReference type="ARBA" id="ARBA00022801"/>
    </source>
</evidence>
<evidence type="ECO:0000313" key="14">
    <source>
        <dbReference type="EMBL" id="KAB2588160.1"/>
    </source>
</evidence>
<dbReference type="InterPro" id="IPR036185">
    <property type="entry name" value="DNA_heli_DnaB-like_N_sf"/>
</dbReference>
<dbReference type="SMART" id="SM00382">
    <property type="entry name" value="AAA"/>
    <property type="match status" value="1"/>
</dbReference>
<dbReference type="GO" id="GO:0005829">
    <property type="term" value="C:cytosol"/>
    <property type="evidence" value="ECO:0007669"/>
    <property type="project" value="TreeGrafter"/>
</dbReference>
<proteinExistence type="inferred from homology"/>
<keyword evidence="6" id="KW-0347">Helicase</keyword>
<dbReference type="InterPro" id="IPR007693">
    <property type="entry name" value="DNA_helicase_DnaB-like_N"/>
</dbReference>
<dbReference type="EMBL" id="VYUA01000057">
    <property type="protein sequence ID" value="KAB2588160.1"/>
    <property type="molecule type" value="Genomic_DNA"/>
</dbReference>
<keyword evidence="9" id="KW-0413">Isomerase</keyword>
<dbReference type="Pfam" id="PF00772">
    <property type="entry name" value="DnaB"/>
    <property type="match status" value="1"/>
</dbReference>
<evidence type="ECO:0000256" key="8">
    <source>
        <dbReference type="ARBA" id="ARBA00023125"/>
    </source>
</evidence>
<dbReference type="GO" id="GO:1990077">
    <property type="term" value="C:primosome complex"/>
    <property type="evidence" value="ECO:0007669"/>
    <property type="project" value="UniProtKB-KW"/>
</dbReference>
<dbReference type="InterPro" id="IPR016136">
    <property type="entry name" value="DNA_helicase_N/primase_C"/>
</dbReference>
<accession>A0A5N5EGY8</accession>
<feature type="region of interest" description="Disordered" evidence="12">
    <location>
        <begin position="1"/>
        <end position="25"/>
    </location>
</feature>
<evidence type="ECO:0000256" key="4">
    <source>
        <dbReference type="ARBA" id="ARBA00022741"/>
    </source>
</evidence>
<dbReference type="AlphaFoldDB" id="A0A5N5EGY8"/>
<keyword evidence="8" id="KW-0238">DNA-binding</keyword>
<comment type="similarity">
    <text evidence="1">Belongs to the helicase family. DnaB subfamily.</text>
</comment>